<evidence type="ECO:0000313" key="4">
    <source>
        <dbReference type="EMBL" id="OGD04114.1"/>
    </source>
</evidence>
<dbReference type="Gene3D" id="3.90.550.10">
    <property type="entry name" value="Spore Coat Polysaccharide Biosynthesis Protein SpsA, Chain A"/>
    <property type="match status" value="1"/>
</dbReference>
<evidence type="ECO:0000259" key="3">
    <source>
        <dbReference type="Pfam" id="PF00483"/>
    </source>
</evidence>
<dbReference type="AlphaFoldDB" id="A0A1F4ZF68"/>
<dbReference type="InterPro" id="IPR029044">
    <property type="entry name" value="Nucleotide-diphossugar_trans"/>
</dbReference>
<organism evidence="4 5">
    <name type="scientific">Candidatus Amesbacteria bacterium RIFCSPLOWO2_01_FULL_48_25</name>
    <dbReference type="NCBI Taxonomy" id="1797259"/>
    <lineage>
        <taxon>Bacteria</taxon>
        <taxon>Candidatus Amesiibacteriota</taxon>
    </lineage>
</organism>
<sequence length="238" mass="26895">MAGTGKSFAQAGYTFPKPLIDVGGKPMIQWVIENVKPNCEHRFIFICLKDHYDKYSLREIFLNSVGENFEVVQLTKPTAGAACTVLTAVDYIDSDDDLLIVNADQYVEANIDEFISWSRSSKADGAIMTFESSHPRWSYAKVNKENEVIETAEKKVISSHATVGIYYFAKGSLYVRSAFTMIEKHITLNGEFYVCPVYNEMILNDGKIKIWEIEKNKMHGMGTIEDLVQFLGYIGRKG</sequence>
<dbReference type="InterPro" id="IPR016873">
    <property type="entry name" value="Caps_polysacc_synth_BcbE_prd"/>
</dbReference>
<evidence type="ECO:0000256" key="1">
    <source>
        <dbReference type="ARBA" id="ARBA00022679"/>
    </source>
</evidence>
<dbReference type="PIRSF" id="PIRSF028162">
    <property type="entry name" value="BcbE_prd"/>
    <property type="match status" value="1"/>
</dbReference>
<feature type="domain" description="Nucleotidyl transferase" evidence="3">
    <location>
        <begin position="3"/>
        <end position="176"/>
    </location>
</feature>
<accession>A0A1F4ZF68</accession>
<dbReference type="EMBL" id="MEXN01000003">
    <property type="protein sequence ID" value="OGD04114.1"/>
    <property type="molecule type" value="Genomic_DNA"/>
</dbReference>
<keyword evidence="2" id="KW-0548">Nucleotidyltransferase</keyword>
<name>A0A1F4ZF68_9BACT</name>
<dbReference type="Pfam" id="PF00483">
    <property type="entry name" value="NTP_transferase"/>
    <property type="match status" value="1"/>
</dbReference>
<keyword evidence="1 4" id="KW-0808">Transferase</keyword>
<reference evidence="4 5" key="1">
    <citation type="journal article" date="2016" name="Nat. Commun.">
        <title>Thousands of microbial genomes shed light on interconnected biogeochemical processes in an aquifer system.</title>
        <authorList>
            <person name="Anantharaman K."/>
            <person name="Brown C.T."/>
            <person name="Hug L.A."/>
            <person name="Sharon I."/>
            <person name="Castelle C.J."/>
            <person name="Probst A.J."/>
            <person name="Thomas B.C."/>
            <person name="Singh A."/>
            <person name="Wilkins M.J."/>
            <person name="Karaoz U."/>
            <person name="Brodie E.L."/>
            <person name="Williams K.H."/>
            <person name="Hubbard S.S."/>
            <person name="Banfield J.F."/>
        </authorList>
    </citation>
    <scope>NUCLEOTIDE SEQUENCE [LARGE SCALE GENOMIC DNA]</scope>
</reference>
<evidence type="ECO:0000256" key="2">
    <source>
        <dbReference type="ARBA" id="ARBA00022695"/>
    </source>
</evidence>
<dbReference type="Proteomes" id="UP000177080">
    <property type="component" value="Unassembled WGS sequence"/>
</dbReference>
<evidence type="ECO:0000313" key="5">
    <source>
        <dbReference type="Proteomes" id="UP000177080"/>
    </source>
</evidence>
<dbReference type="InterPro" id="IPR005835">
    <property type="entry name" value="NTP_transferase_dom"/>
</dbReference>
<proteinExistence type="predicted"/>
<comment type="caution">
    <text evidence="4">The sequence shown here is derived from an EMBL/GenBank/DDBJ whole genome shotgun (WGS) entry which is preliminary data.</text>
</comment>
<dbReference type="CDD" id="cd04183">
    <property type="entry name" value="GT2_BcE_like"/>
    <property type="match status" value="1"/>
</dbReference>
<dbReference type="PANTHER" id="PTHR43584:SF8">
    <property type="entry name" value="N-ACETYLMURAMATE ALPHA-1-PHOSPHATE URIDYLYLTRANSFERASE"/>
    <property type="match status" value="1"/>
</dbReference>
<dbReference type="InterPro" id="IPR050065">
    <property type="entry name" value="GlmU-like"/>
</dbReference>
<dbReference type="PANTHER" id="PTHR43584">
    <property type="entry name" value="NUCLEOTIDYL TRANSFERASE"/>
    <property type="match status" value="1"/>
</dbReference>
<gene>
    <name evidence="4" type="ORF">A2989_01155</name>
</gene>
<protein>
    <submittedName>
        <fullName evidence="4">Glycosyl transferase family 2</fullName>
    </submittedName>
</protein>
<dbReference type="SUPFAM" id="SSF53448">
    <property type="entry name" value="Nucleotide-diphospho-sugar transferases"/>
    <property type="match status" value="1"/>
</dbReference>
<dbReference type="GO" id="GO:0016779">
    <property type="term" value="F:nucleotidyltransferase activity"/>
    <property type="evidence" value="ECO:0007669"/>
    <property type="project" value="UniProtKB-KW"/>
</dbReference>
<dbReference type="STRING" id="1797259.A2989_01155"/>